<comment type="cofactor">
    <cofactor evidence="1">
        <name>[3Fe-4S] cluster</name>
        <dbReference type="ChEBI" id="CHEBI:21137"/>
    </cofactor>
</comment>
<comment type="function">
    <text evidence="8">Ferredoxins are iron-sulfur proteins that transfer electrons in a wide variety of metabolic reactions.</text>
</comment>
<dbReference type="STRING" id="589385.SAMN05421504_113185"/>
<dbReference type="PANTHER" id="PTHR36923">
    <property type="entry name" value="FERREDOXIN"/>
    <property type="match status" value="1"/>
</dbReference>
<evidence type="ECO:0000313" key="9">
    <source>
        <dbReference type="EMBL" id="SDZ36625.1"/>
    </source>
</evidence>
<dbReference type="GO" id="GO:0009055">
    <property type="term" value="F:electron transfer activity"/>
    <property type="evidence" value="ECO:0007669"/>
    <property type="project" value="UniProtKB-UniRule"/>
</dbReference>
<dbReference type="GO" id="GO:0005506">
    <property type="term" value="F:iron ion binding"/>
    <property type="evidence" value="ECO:0007669"/>
    <property type="project" value="UniProtKB-UniRule"/>
</dbReference>
<evidence type="ECO:0000256" key="7">
    <source>
        <dbReference type="ARBA" id="ARBA00023291"/>
    </source>
</evidence>
<dbReference type="Pfam" id="PF13459">
    <property type="entry name" value="Fer4_15"/>
    <property type="match status" value="1"/>
</dbReference>
<evidence type="ECO:0000256" key="2">
    <source>
        <dbReference type="ARBA" id="ARBA00022448"/>
    </source>
</evidence>
<reference evidence="9 10" key="1">
    <citation type="submission" date="2016-10" db="EMBL/GenBank/DDBJ databases">
        <authorList>
            <person name="de Groot N.N."/>
        </authorList>
    </citation>
    <scope>NUCLEOTIDE SEQUENCE [LARGE SCALE GENOMIC DNA]</scope>
    <source>
        <strain evidence="9 10">CPCC 202699</strain>
    </source>
</reference>
<evidence type="ECO:0000256" key="8">
    <source>
        <dbReference type="RuleBase" id="RU368020"/>
    </source>
</evidence>
<keyword evidence="7" id="KW-0003">3Fe-4S</keyword>
<dbReference type="PANTHER" id="PTHR36923:SF3">
    <property type="entry name" value="FERREDOXIN"/>
    <property type="match status" value="1"/>
</dbReference>
<name>A0A1H3SGB2_9PSEU</name>
<proteinExistence type="predicted"/>
<evidence type="ECO:0000256" key="3">
    <source>
        <dbReference type="ARBA" id="ARBA00022723"/>
    </source>
</evidence>
<dbReference type="InterPro" id="IPR051269">
    <property type="entry name" value="Fe-S_cluster_ET"/>
</dbReference>
<accession>A0A1H3SGB2</accession>
<keyword evidence="10" id="KW-1185">Reference proteome</keyword>
<sequence length="67" mass="7021">MDTVRVDRDLCLGTGLCQSMDPGLFRLAEDGRAVALGPCDRAGLLERLREIAECCPAGAISVAGEEG</sequence>
<dbReference type="Gene3D" id="3.30.70.20">
    <property type="match status" value="1"/>
</dbReference>
<evidence type="ECO:0000256" key="6">
    <source>
        <dbReference type="ARBA" id="ARBA00023014"/>
    </source>
</evidence>
<evidence type="ECO:0000256" key="4">
    <source>
        <dbReference type="ARBA" id="ARBA00022982"/>
    </source>
</evidence>
<protein>
    <recommendedName>
        <fullName evidence="8">Ferredoxin</fullName>
    </recommendedName>
</protein>
<dbReference type="InterPro" id="IPR001080">
    <property type="entry name" value="3Fe4S_ferredoxin"/>
</dbReference>
<organism evidence="9 10">
    <name type="scientific">Amycolatopsis xylanica</name>
    <dbReference type="NCBI Taxonomy" id="589385"/>
    <lineage>
        <taxon>Bacteria</taxon>
        <taxon>Bacillati</taxon>
        <taxon>Actinomycetota</taxon>
        <taxon>Actinomycetes</taxon>
        <taxon>Pseudonocardiales</taxon>
        <taxon>Pseudonocardiaceae</taxon>
        <taxon>Amycolatopsis</taxon>
    </lineage>
</organism>
<keyword evidence="2 8" id="KW-0813">Transport</keyword>
<dbReference type="RefSeq" id="WP_176969022.1">
    <property type="nucleotide sequence ID" value="NZ_FNON01000013.1"/>
</dbReference>
<dbReference type="GO" id="GO:0051538">
    <property type="term" value="F:3 iron, 4 sulfur cluster binding"/>
    <property type="evidence" value="ECO:0007669"/>
    <property type="project" value="UniProtKB-KW"/>
</dbReference>
<dbReference type="Proteomes" id="UP000199515">
    <property type="component" value="Unassembled WGS sequence"/>
</dbReference>
<evidence type="ECO:0000313" key="10">
    <source>
        <dbReference type="Proteomes" id="UP000199515"/>
    </source>
</evidence>
<keyword evidence="5 8" id="KW-0408">Iron</keyword>
<keyword evidence="4 8" id="KW-0249">Electron transport</keyword>
<dbReference type="PRINTS" id="PR00352">
    <property type="entry name" value="3FE4SFRDOXIN"/>
</dbReference>
<evidence type="ECO:0000256" key="5">
    <source>
        <dbReference type="ARBA" id="ARBA00023004"/>
    </source>
</evidence>
<keyword evidence="6 8" id="KW-0411">Iron-sulfur</keyword>
<dbReference type="EMBL" id="FNON01000013">
    <property type="protein sequence ID" value="SDZ36625.1"/>
    <property type="molecule type" value="Genomic_DNA"/>
</dbReference>
<dbReference type="SUPFAM" id="SSF54862">
    <property type="entry name" value="4Fe-4S ferredoxins"/>
    <property type="match status" value="1"/>
</dbReference>
<dbReference type="AlphaFoldDB" id="A0A1H3SGB2"/>
<gene>
    <name evidence="9" type="ORF">SAMN05421504_113185</name>
</gene>
<keyword evidence="3 8" id="KW-0479">Metal-binding</keyword>
<evidence type="ECO:0000256" key="1">
    <source>
        <dbReference type="ARBA" id="ARBA00001927"/>
    </source>
</evidence>